<evidence type="ECO:0000313" key="4">
    <source>
        <dbReference type="RefSeq" id="XP_015271398.1"/>
    </source>
</evidence>
<protein>
    <submittedName>
        <fullName evidence="4">Zinc finger protein 317-like</fullName>
    </submittedName>
</protein>
<dbReference type="RefSeq" id="XP_015271398.1">
    <property type="nucleotide sequence ID" value="XM_015415912.1"/>
</dbReference>
<name>A0ABM1KCG1_GEKJA</name>
<dbReference type="GeneID" id="107114430"/>
<feature type="compositionally biased region" description="Basic and acidic residues" evidence="1">
    <location>
        <begin position="15"/>
        <end position="27"/>
    </location>
</feature>
<accession>A0ABM1KCG1</accession>
<feature type="region of interest" description="Disordered" evidence="1">
    <location>
        <begin position="1"/>
        <end position="32"/>
    </location>
</feature>
<evidence type="ECO:0000313" key="3">
    <source>
        <dbReference type="Proteomes" id="UP000694871"/>
    </source>
</evidence>
<dbReference type="CDD" id="cd07765">
    <property type="entry name" value="KRAB_A-box"/>
    <property type="match status" value="1"/>
</dbReference>
<feature type="domain" description="KRAB" evidence="2">
    <location>
        <begin position="58"/>
        <end position="94"/>
    </location>
</feature>
<proteinExistence type="predicted"/>
<sequence length="94" mass="10154">MEAKLSEAEGAPSEESQRAQAQEDARDALSSGSEELLSSCRLFGGVETAAPSLLQPPFSFEEVAVYFSEAEWALLDPDQRALYRDASGKPVDCL</sequence>
<dbReference type="PROSITE" id="PS50805">
    <property type="entry name" value="KRAB"/>
    <property type="match status" value="1"/>
</dbReference>
<dbReference type="Proteomes" id="UP000694871">
    <property type="component" value="Unplaced"/>
</dbReference>
<evidence type="ECO:0000256" key="1">
    <source>
        <dbReference type="SAM" id="MobiDB-lite"/>
    </source>
</evidence>
<dbReference type="Gene3D" id="6.10.140.140">
    <property type="match status" value="1"/>
</dbReference>
<gene>
    <name evidence="4" type="primary">LOC107114430</name>
</gene>
<dbReference type="Pfam" id="PF01352">
    <property type="entry name" value="KRAB"/>
    <property type="match status" value="1"/>
</dbReference>
<dbReference type="InterPro" id="IPR001909">
    <property type="entry name" value="KRAB"/>
</dbReference>
<dbReference type="InterPro" id="IPR036051">
    <property type="entry name" value="KRAB_dom_sf"/>
</dbReference>
<dbReference type="SUPFAM" id="SSF109640">
    <property type="entry name" value="KRAB domain (Kruppel-associated box)"/>
    <property type="match status" value="1"/>
</dbReference>
<evidence type="ECO:0000259" key="2">
    <source>
        <dbReference type="PROSITE" id="PS50805"/>
    </source>
</evidence>
<organism evidence="3 4">
    <name type="scientific">Gekko japonicus</name>
    <name type="common">Schlegel's Japanese gecko</name>
    <dbReference type="NCBI Taxonomy" id="146911"/>
    <lineage>
        <taxon>Eukaryota</taxon>
        <taxon>Metazoa</taxon>
        <taxon>Chordata</taxon>
        <taxon>Craniata</taxon>
        <taxon>Vertebrata</taxon>
        <taxon>Euteleostomi</taxon>
        <taxon>Lepidosauria</taxon>
        <taxon>Squamata</taxon>
        <taxon>Bifurcata</taxon>
        <taxon>Gekkota</taxon>
        <taxon>Gekkonidae</taxon>
        <taxon>Gekkoninae</taxon>
        <taxon>Gekko</taxon>
    </lineage>
</organism>
<keyword evidence="3" id="KW-1185">Reference proteome</keyword>
<reference evidence="4" key="1">
    <citation type="submission" date="2025-08" db="UniProtKB">
        <authorList>
            <consortium name="RefSeq"/>
        </authorList>
    </citation>
    <scope>IDENTIFICATION</scope>
</reference>